<evidence type="ECO:0000256" key="1">
    <source>
        <dbReference type="SAM" id="MobiDB-lite"/>
    </source>
</evidence>
<gene>
    <name evidence="2" type="ORF">RJ641_005133</name>
</gene>
<dbReference type="EMBL" id="JBAMMX010000013">
    <property type="protein sequence ID" value="KAK6928928.1"/>
    <property type="molecule type" value="Genomic_DNA"/>
</dbReference>
<name>A0AAN8V5T5_9MAGN</name>
<comment type="caution">
    <text evidence="2">The sequence shown here is derived from an EMBL/GenBank/DDBJ whole genome shotgun (WGS) entry which is preliminary data.</text>
</comment>
<dbReference type="PANTHER" id="PTHR31280">
    <property type="entry name" value="PROTEIN UNC-13 HOMOLOG"/>
    <property type="match status" value="1"/>
</dbReference>
<protein>
    <submittedName>
        <fullName evidence="2">Uncharacterized protein</fullName>
    </submittedName>
</protein>
<dbReference type="PANTHER" id="PTHR31280:SF2">
    <property type="entry name" value="PROTEIN UNC-13 HOMOLOG"/>
    <property type="match status" value="1"/>
</dbReference>
<proteinExistence type="predicted"/>
<evidence type="ECO:0000313" key="2">
    <source>
        <dbReference type="EMBL" id="KAK6928928.1"/>
    </source>
</evidence>
<feature type="region of interest" description="Disordered" evidence="1">
    <location>
        <begin position="87"/>
        <end position="111"/>
    </location>
</feature>
<sequence length="483" mass="53513">MEEESGVEVLQRYRRDRRILLDFILSGSLIKKVVMPPGAVSLDDVDLDQVSVDYVLNCARKGGMLELSEAIRAYHDSTLFPNMNNTGSTDEFFLSTTPESSGPPPKRAPPPVPSVMPSPIIGDLSKSESLSSTQVQELTVDDIEDFEDDDDMEEVDSIRAARRNSKDALDLVLNLPSFSTGISDDDLRESAYEVLLACAGASGGLIVPSKEKKKDKRSKLMRKLGRSSKSDNVAALSQHAPGLVGLLETMRVQMEISEAMDIRTRQGLLNALLNMLEEGLINHPAVGFGESGRKASELRILLAKIEESESLPSSTGELQRTECLRSLREIAMTLAERPARGDLTGEICHWADGYHLNVRLYEKLLLSVFDILDEGKLTEEVEEILELLRSTWRVLGITETIHHTCYAWILFRQVPLAFLLQSPVDSIVHATIAILTLQKFVGGFFSYASFCISFLVIQKGFLLSEGLVADIKDCNLILEKEIQ</sequence>
<dbReference type="AlphaFoldDB" id="A0AAN8V5T5"/>
<reference evidence="2 3" key="1">
    <citation type="submission" date="2023-12" db="EMBL/GenBank/DDBJ databases">
        <title>A high-quality genome assembly for Dillenia turbinata (Dilleniales).</title>
        <authorList>
            <person name="Chanderbali A."/>
        </authorList>
    </citation>
    <scope>NUCLEOTIDE SEQUENCE [LARGE SCALE GENOMIC DNA]</scope>
    <source>
        <strain evidence="2">LSX21</strain>
        <tissue evidence="2">Leaf</tissue>
    </source>
</reference>
<organism evidence="2 3">
    <name type="scientific">Dillenia turbinata</name>
    <dbReference type="NCBI Taxonomy" id="194707"/>
    <lineage>
        <taxon>Eukaryota</taxon>
        <taxon>Viridiplantae</taxon>
        <taxon>Streptophyta</taxon>
        <taxon>Embryophyta</taxon>
        <taxon>Tracheophyta</taxon>
        <taxon>Spermatophyta</taxon>
        <taxon>Magnoliopsida</taxon>
        <taxon>eudicotyledons</taxon>
        <taxon>Gunneridae</taxon>
        <taxon>Pentapetalae</taxon>
        <taxon>Dilleniales</taxon>
        <taxon>Dilleniaceae</taxon>
        <taxon>Dillenia</taxon>
    </lineage>
</organism>
<feature type="compositionally biased region" description="Pro residues" evidence="1">
    <location>
        <begin position="101"/>
        <end position="111"/>
    </location>
</feature>
<keyword evidence="3" id="KW-1185">Reference proteome</keyword>
<feature type="compositionally biased region" description="Polar residues" evidence="1">
    <location>
        <begin position="87"/>
        <end position="97"/>
    </location>
</feature>
<dbReference type="InterPro" id="IPR008528">
    <property type="entry name" value="unc-13_homologue"/>
</dbReference>
<dbReference type="Proteomes" id="UP001370490">
    <property type="component" value="Unassembled WGS sequence"/>
</dbReference>
<evidence type="ECO:0000313" key="3">
    <source>
        <dbReference type="Proteomes" id="UP001370490"/>
    </source>
</evidence>
<accession>A0AAN8V5T5</accession>